<sequence length="50" mass="5628">MNTYELDCFTLQVMSVCSKKDWSSKEFKAVIACAKHGKTINETASIIDKL</sequence>
<organism evidence="1 2">
    <name type="scientific">Escherichia phage 121Q</name>
    <dbReference type="NCBI Taxonomy" id="1555202"/>
    <lineage>
        <taxon>Viruses</taxon>
        <taxon>Duplodnaviria</taxon>
        <taxon>Heunggongvirae</taxon>
        <taxon>Uroviricota</taxon>
        <taxon>Caudoviricetes</taxon>
        <taxon>Asteriusvirus</taxon>
        <taxon>Asteriusvirus av121Q</taxon>
    </lineage>
</organism>
<evidence type="ECO:0000313" key="1">
    <source>
        <dbReference type="EMBL" id="AIT14168.1"/>
    </source>
</evidence>
<dbReference type="RefSeq" id="YP_009101865.1">
    <property type="nucleotide sequence ID" value="NC_025447.1"/>
</dbReference>
<dbReference type="EMBL" id="KM507819">
    <property type="protein sequence ID" value="AIT14168.1"/>
    <property type="molecule type" value="Genomic_DNA"/>
</dbReference>
<dbReference type="GeneID" id="22111318"/>
<protein>
    <submittedName>
        <fullName evidence="1">Uncharacterized protein</fullName>
    </submittedName>
</protein>
<keyword evidence="2" id="KW-1185">Reference proteome</keyword>
<evidence type="ECO:0000313" key="2">
    <source>
        <dbReference type="Proteomes" id="UP000029889"/>
    </source>
</evidence>
<dbReference type="Proteomes" id="UP000029889">
    <property type="component" value="Segment"/>
</dbReference>
<gene>
    <name evidence="1" type="primary">278</name>
    <name evidence="1" type="ORF">PBI_121Q_278</name>
</gene>
<name>A0A097EXN0_9CAUD</name>
<proteinExistence type="predicted"/>
<reference evidence="1 2" key="1">
    <citation type="submission" date="2014-09" db="EMBL/GenBank/DDBJ databases">
        <authorList>
            <person name="Lapin J.S."/>
            <person name="Pope W.H."/>
            <person name="Hua J."/>
            <person name="Ford M.E."/>
            <person name="Conway J.F."/>
            <person name="Hatfull G.F."/>
            <person name="Hendrix R.W."/>
        </authorList>
    </citation>
    <scope>NUCLEOTIDE SEQUENCE [LARGE SCALE GENOMIC DNA]</scope>
</reference>
<dbReference type="KEGG" id="vg:22111318"/>
<accession>A0A097EXN0</accession>